<evidence type="ECO:0000313" key="11">
    <source>
        <dbReference type="EMBL" id="EPS98421.1"/>
    </source>
</evidence>
<dbReference type="InParanoid" id="S8DZK9"/>
<name>S8DZK9_FOMSC</name>
<evidence type="ECO:0000256" key="2">
    <source>
        <dbReference type="ARBA" id="ARBA00013184"/>
    </source>
</evidence>
<dbReference type="Proteomes" id="UP000015241">
    <property type="component" value="Unassembled WGS sequence"/>
</dbReference>
<reference evidence="11 12" key="1">
    <citation type="journal article" date="2012" name="Science">
        <title>The Paleozoic origin of enzymatic lignin decomposition reconstructed from 31 fungal genomes.</title>
        <authorList>
            <person name="Floudas D."/>
            <person name="Binder M."/>
            <person name="Riley R."/>
            <person name="Barry K."/>
            <person name="Blanchette R.A."/>
            <person name="Henrissat B."/>
            <person name="Martinez A.T."/>
            <person name="Otillar R."/>
            <person name="Spatafora J.W."/>
            <person name="Yadav J.S."/>
            <person name="Aerts A."/>
            <person name="Benoit I."/>
            <person name="Boyd A."/>
            <person name="Carlson A."/>
            <person name="Copeland A."/>
            <person name="Coutinho P.M."/>
            <person name="de Vries R.P."/>
            <person name="Ferreira P."/>
            <person name="Findley K."/>
            <person name="Foster B."/>
            <person name="Gaskell J."/>
            <person name="Glotzer D."/>
            <person name="Gorecki P."/>
            <person name="Heitman J."/>
            <person name="Hesse C."/>
            <person name="Hori C."/>
            <person name="Igarashi K."/>
            <person name="Jurgens J.A."/>
            <person name="Kallen N."/>
            <person name="Kersten P."/>
            <person name="Kohler A."/>
            <person name="Kuees U."/>
            <person name="Kumar T.K.A."/>
            <person name="Kuo A."/>
            <person name="LaButti K."/>
            <person name="Larrondo L.F."/>
            <person name="Lindquist E."/>
            <person name="Ling A."/>
            <person name="Lombard V."/>
            <person name="Lucas S."/>
            <person name="Lundell T."/>
            <person name="Martin R."/>
            <person name="McLaughlin D.J."/>
            <person name="Morgenstern I."/>
            <person name="Morin E."/>
            <person name="Murat C."/>
            <person name="Nagy L.G."/>
            <person name="Nolan M."/>
            <person name="Ohm R.A."/>
            <person name="Patyshakuliyeva A."/>
            <person name="Rokas A."/>
            <person name="Ruiz-Duenas F.J."/>
            <person name="Sabat G."/>
            <person name="Salamov A."/>
            <person name="Samejima M."/>
            <person name="Schmutz J."/>
            <person name="Slot J.C."/>
            <person name="St John F."/>
            <person name="Stenlid J."/>
            <person name="Sun H."/>
            <person name="Sun S."/>
            <person name="Syed K."/>
            <person name="Tsang A."/>
            <person name="Wiebenga A."/>
            <person name="Young D."/>
            <person name="Pisabarro A."/>
            <person name="Eastwood D.C."/>
            <person name="Martin F."/>
            <person name="Cullen D."/>
            <person name="Grigoriev I.V."/>
            <person name="Hibbett D.S."/>
        </authorList>
    </citation>
    <scope>NUCLEOTIDE SEQUENCE</scope>
    <source>
        <strain evidence="12">FP-58527</strain>
    </source>
</reference>
<dbReference type="PANTHER" id="PTHR31571:SF2">
    <property type="entry name" value="HISTONE ACETYLTRANSFERASE RTT109"/>
    <property type="match status" value="1"/>
</dbReference>
<dbReference type="GO" id="GO:0005634">
    <property type="term" value="C:nucleus"/>
    <property type="evidence" value="ECO:0007669"/>
    <property type="project" value="UniProtKB-SubCell"/>
</dbReference>
<organism evidence="11 12">
    <name type="scientific">Fomitopsis schrenkii</name>
    <name type="common">Brown rot fungus</name>
    <dbReference type="NCBI Taxonomy" id="2126942"/>
    <lineage>
        <taxon>Eukaryota</taxon>
        <taxon>Fungi</taxon>
        <taxon>Dikarya</taxon>
        <taxon>Basidiomycota</taxon>
        <taxon>Agaricomycotina</taxon>
        <taxon>Agaricomycetes</taxon>
        <taxon>Polyporales</taxon>
        <taxon>Fomitopsis</taxon>
    </lineage>
</organism>
<keyword evidence="5" id="KW-0007">Acetylation</keyword>
<comment type="catalytic activity">
    <reaction evidence="9">
        <text>L-lysyl-[histone] + acetyl-CoA = N(6)-acetyl-L-lysyl-[histone] + CoA + H(+)</text>
        <dbReference type="Rhea" id="RHEA:21992"/>
        <dbReference type="Rhea" id="RHEA-COMP:9845"/>
        <dbReference type="Rhea" id="RHEA-COMP:11338"/>
        <dbReference type="ChEBI" id="CHEBI:15378"/>
        <dbReference type="ChEBI" id="CHEBI:29969"/>
        <dbReference type="ChEBI" id="CHEBI:57287"/>
        <dbReference type="ChEBI" id="CHEBI:57288"/>
        <dbReference type="ChEBI" id="CHEBI:61930"/>
        <dbReference type="EC" id="2.3.1.48"/>
    </reaction>
    <physiologicalReaction direction="left-to-right" evidence="9">
        <dbReference type="Rhea" id="RHEA:21993"/>
    </physiologicalReaction>
</comment>
<keyword evidence="4" id="KW-0227">DNA damage</keyword>
<dbReference type="GO" id="GO:0032931">
    <property type="term" value="F:histone H3K56 acetyltransferase activity"/>
    <property type="evidence" value="ECO:0007669"/>
    <property type="project" value="TreeGrafter"/>
</dbReference>
<evidence type="ECO:0000256" key="9">
    <source>
        <dbReference type="ARBA" id="ARBA00048940"/>
    </source>
</evidence>
<dbReference type="InterPro" id="IPR016849">
    <property type="entry name" value="Rtt109"/>
</dbReference>
<evidence type="ECO:0000256" key="6">
    <source>
        <dbReference type="ARBA" id="ARBA00023015"/>
    </source>
</evidence>
<dbReference type="PANTHER" id="PTHR31571">
    <property type="entry name" value="ALTERED INHERITANCE OF MITOCHONDRIA PROTEIN 6"/>
    <property type="match status" value="1"/>
</dbReference>
<gene>
    <name evidence="11" type="ORF">FOMPIDRAFT_1017669</name>
</gene>
<feature type="region of interest" description="Disordered" evidence="10">
    <location>
        <begin position="481"/>
        <end position="531"/>
    </location>
</feature>
<dbReference type="OrthoDB" id="3361892at2759"/>
<dbReference type="EMBL" id="KE504165">
    <property type="protein sequence ID" value="EPS98421.1"/>
    <property type="molecule type" value="Genomic_DNA"/>
</dbReference>
<evidence type="ECO:0000256" key="7">
    <source>
        <dbReference type="ARBA" id="ARBA00023163"/>
    </source>
</evidence>
<feature type="compositionally biased region" description="Basic and acidic residues" evidence="10">
    <location>
        <begin position="565"/>
        <end position="575"/>
    </location>
</feature>
<evidence type="ECO:0000256" key="4">
    <source>
        <dbReference type="ARBA" id="ARBA00022763"/>
    </source>
</evidence>
<dbReference type="HOGENOM" id="CLU_385433_0_0_1"/>
<dbReference type="GO" id="GO:0006355">
    <property type="term" value="P:regulation of DNA-templated transcription"/>
    <property type="evidence" value="ECO:0007669"/>
    <property type="project" value="InterPro"/>
</dbReference>
<dbReference type="eggNOG" id="KOG4534">
    <property type="taxonomic scope" value="Eukaryota"/>
</dbReference>
<dbReference type="InterPro" id="IPR013178">
    <property type="entry name" value="Histone_AcTrfase_Rtt109/CBP"/>
</dbReference>
<feature type="region of interest" description="Disordered" evidence="10">
    <location>
        <begin position="556"/>
        <end position="575"/>
    </location>
</feature>
<dbReference type="STRING" id="743788.S8DZK9"/>
<dbReference type="SMART" id="SM01250">
    <property type="entry name" value="KAT11"/>
    <property type="match status" value="1"/>
</dbReference>
<accession>S8DZK9</accession>
<sequence length="717" mass="78924">MSPSFWLRDISVPMPKRPVMVACPEPMRRRNMTTPMVSGLIPSFHYISVLSGWIATSPVQRLLFLRTSTTNYLKVVQSHEVLVIYQRRQYQGRRTAQGRREFHIHVLVSAPRKRIDLFPYAKPRPRAYLQDVVILLSEQTTFDGPRVMVSAIEAALYHIPATSCGILYISKVDSTGQASRPSPTATLVHALLKFYADPSTRPIQVDHVWVQLFARAQGQYLFPNSSDYPGKKPLSGVQLCAWWKRVLTDVTKEIRHSRGDITIRPYYVLPGYSELEATQSLKLTAAQPPSDAPADFVWTYGHPHSQSDVPLPCPPGTMTGGRTNLGHFIPSFDDDPKSRFMDEIAHTTNADGVSSPKRKRQKTGDRRAEPFSDDEDADHGRGELNKVSPEEFWERMSFRQECISGVMTAFFAVALSSPRKEGEPTAPAPSPLAPQPGQVSPKMVRRVISTLMNHHDFSTKERALRATETLEAAIKGLCEDLAPVPSPPNAVKHVDRPSTPEPGASHLLEPPRTPPRRRGGSALPDVSPNPFPDPVASLETYHSYIYGSVAVDNPPLAPRAAPAGDRADRAQEEKGPIVKLPRIASPRVGQLLSEGTSLTVLFRPLALYLGPGFVYRSGLCCIFASFHWVKLIASTLTAKAFLRGSVAIGSEGSQSGSLRLTACWTFQVEATNTREGRTMNGAAIQASEQAIGRLHVFESRYPGGSLALGDAALRLGP</sequence>
<evidence type="ECO:0000256" key="10">
    <source>
        <dbReference type="SAM" id="MobiDB-lite"/>
    </source>
</evidence>
<feature type="region of interest" description="Disordered" evidence="10">
    <location>
        <begin position="346"/>
        <end position="386"/>
    </location>
</feature>
<keyword evidence="3" id="KW-0808">Transferase</keyword>
<keyword evidence="8" id="KW-0539">Nucleus</keyword>
<comment type="subcellular location">
    <subcellularLocation>
        <location evidence="1">Nucleus</location>
    </subcellularLocation>
</comment>
<evidence type="ECO:0000313" key="12">
    <source>
        <dbReference type="Proteomes" id="UP000015241"/>
    </source>
</evidence>
<dbReference type="PROSITE" id="PS51728">
    <property type="entry name" value="RTT109_HAT"/>
    <property type="match status" value="1"/>
</dbReference>
<proteinExistence type="predicted"/>
<evidence type="ECO:0000256" key="5">
    <source>
        <dbReference type="ARBA" id="ARBA00022990"/>
    </source>
</evidence>
<evidence type="ECO:0000256" key="8">
    <source>
        <dbReference type="ARBA" id="ARBA00023242"/>
    </source>
</evidence>
<evidence type="ECO:0000256" key="3">
    <source>
        <dbReference type="ARBA" id="ARBA00022679"/>
    </source>
</evidence>
<dbReference type="InterPro" id="IPR051236">
    <property type="entry name" value="HAT_RTT109-like"/>
</dbReference>
<dbReference type="AlphaFoldDB" id="S8DZK9"/>
<dbReference type="EC" id="2.3.1.48" evidence="2"/>
<dbReference type="Pfam" id="PF08214">
    <property type="entry name" value="HAT_KAT11"/>
    <property type="match status" value="1"/>
</dbReference>
<feature type="region of interest" description="Disordered" evidence="10">
    <location>
        <begin position="419"/>
        <end position="440"/>
    </location>
</feature>
<protein>
    <recommendedName>
        <fullName evidence="2">histone acetyltransferase</fullName>
        <ecNumber evidence="2">2.3.1.48</ecNumber>
    </recommendedName>
</protein>
<dbReference type="GO" id="GO:0006974">
    <property type="term" value="P:DNA damage response"/>
    <property type="evidence" value="ECO:0007669"/>
    <property type="project" value="UniProtKB-KW"/>
</dbReference>
<keyword evidence="12" id="KW-1185">Reference proteome</keyword>
<keyword evidence="7" id="KW-0804">Transcription</keyword>
<keyword evidence="6" id="KW-0805">Transcription regulation</keyword>
<evidence type="ECO:0000256" key="1">
    <source>
        <dbReference type="ARBA" id="ARBA00004123"/>
    </source>
</evidence>